<accession>A0A8J2FSR8</accession>
<name>A0A8J2FSR8_9BACT</name>
<dbReference type="AlphaFoldDB" id="A0A8J2FSR8"/>
<feature type="region of interest" description="Disordered" evidence="1">
    <location>
        <begin position="44"/>
        <end position="75"/>
    </location>
</feature>
<dbReference type="Proteomes" id="UP000663859">
    <property type="component" value="Unassembled WGS sequence"/>
</dbReference>
<dbReference type="EMBL" id="CAJNOB010000030">
    <property type="protein sequence ID" value="CAF0700414.1"/>
    <property type="molecule type" value="Genomic_DNA"/>
</dbReference>
<proteinExistence type="predicted"/>
<protein>
    <submittedName>
        <fullName evidence="2">Uncharacterized protein</fullName>
    </submittedName>
</protein>
<evidence type="ECO:0000313" key="3">
    <source>
        <dbReference type="Proteomes" id="UP000663859"/>
    </source>
</evidence>
<sequence length="75" mass="7660">MNSRPWNRAFGWVVSGAKWRCAALALVFAVLFLSGCAGGRTSGEVGTAGVAGPGERDTQTQPAQPPLAVGPSIGF</sequence>
<comment type="caution">
    <text evidence="2">The sequence shown here is derived from an EMBL/GenBank/DDBJ whole genome shotgun (WGS) entry which is preliminary data.</text>
</comment>
<organism evidence="2 3">
    <name type="scientific">Candidatus Methylacidithermus pantelleriae</name>
    <dbReference type="NCBI Taxonomy" id="2744239"/>
    <lineage>
        <taxon>Bacteria</taxon>
        <taxon>Pseudomonadati</taxon>
        <taxon>Verrucomicrobiota</taxon>
        <taxon>Methylacidiphilae</taxon>
        <taxon>Methylacidiphilales</taxon>
        <taxon>Methylacidiphilaceae</taxon>
        <taxon>Candidatus Methylacidithermus</taxon>
    </lineage>
</organism>
<dbReference type="RefSeq" id="WP_174583420.1">
    <property type="nucleotide sequence ID" value="NZ_CAJNOB010000030.1"/>
</dbReference>
<gene>
    <name evidence="2" type="ORF">MPNT_360016</name>
</gene>
<evidence type="ECO:0000256" key="1">
    <source>
        <dbReference type="SAM" id="MobiDB-lite"/>
    </source>
</evidence>
<evidence type="ECO:0000313" key="2">
    <source>
        <dbReference type="EMBL" id="CAF0700414.1"/>
    </source>
</evidence>
<reference evidence="2" key="1">
    <citation type="submission" date="2021-02" db="EMBL/GenBank/DDBJ databases">
        <authorList>
            <person name="Cremers G."/>
            <person name="Picone N."/>
        </authorList>
    </citation>
    <scope>NUCLEOTIDE SEQUENCE</scope>
    <source>
        <strain evidence="2">PQ17</strain>
    </source>
</reference>
<keyword evidence="3" id="KW-1185">Reference proteome</keyword>